<dbReference type="EMBL" id="LJZO01000001">
    <property type="protein sequence ID" value="ROW05216.1"/>
    <property type="molecule type" value="Genomic_DNA"/>
</dbReference>
<reference evidence="2 3" key="1">
    <citation type="submission" date="2015-09" db="EMBL/GenBank/DDBJ databases">
        <title>Host preference determinants of Valsa canker pathogens revealed by comparative genomics.</title>
        <authorList>
            <person name="Yin Z."/>
            <person name="Huang L."/>
        </authorList>
    </citation>
    <scope>NUCLEOTIDE SEQUENCE [LARGE SCALE GENOMIC DNA]</scope>
    <source>
        <strain evidence="2 3">YSFL</strain>
    </source>
</reference>
<dbReference type="Proteomes" id="UP000284375">
    <property type="component" value="Unassembled WGS sequence"/>
</dbReference>
<accession>A0A423WP49</accession>
<evidence type="ECO:0000256" key="1">
    <source>
        <dbReference type="SAM" id="SignalP"/>
    </source>
</evidence>
<gene>
    <name evidence="2" type="ORF">VSDG_00254</name>
</gene>
<feature type="chain" id="PRO_5019277317" description="4Fe-4S ferredoxin-type domain-containing protein" evidence="1">
    <location>
        <begin position="20"/>
        <end position="156"/>
    </location>
</feature>
<name>A0A423WP49_CYTCH</name>
<keyword evidence="1" id="KW-0732">Signal</keyword>
<evidence type="ECO:0000313" key="2">
    <source>
        <dbReference type="EMBL" id="ROW05216.1"/>
    </source>
</evidence>
<sequence length="156" mass="16287">MKANAIPLVLAAITATVTSTDLGINITNLPLKVTLAPDAIDTLVAHGLWAPDPDSFNRGQPNVDNVNVTAENLKFEASGLNIDELVSVSVNNQTAAAVSVDKAVASTDVCSPYPSCCDQCHTCEEACLSVILCLACWIICEGACQGQAYCKNDGCD</sequence>
<evidence type="ECO:0000313" key="3">
    <source>
        <dbReference type="Proteomes" id="UP000284375"/>
    </source>
</evidence>
<dbReference type="AlphaFoldDB" id="A0A423WP49"/>
<proteinExistence type="predicted"/>
<feature type="signal peptide" evidence="1">
    <location>
        <begin position="1"/>
        <end position="19"/>
    </location>
</feature>
<comment type="caution">
    <text evidence="2">The sequence shown here is derived from an EMBL/GenBank/DDBJ whole genome shotgun (WGS) entry which is preliminary data.</text>
</comment>
<keyword evidence="3" id="KW-1185">Reference proteome</keyword>
<organism evidence="2 3">
    <name type="scientific">Cytospora chrysosperma</name>
    <name type="common">Cytospora canker fungus</name>
    <name type="synonym">Sphaeria chrysosperma</name>
    <dbReference type="NCBI Taxonomy" id="252740"/>
    <lineage>
        <taxon>Eukaryota</taxon>
        <taxon>Fungi</taxon>
        <taxon>Dikarya</taxon>
        <taxon>Ascomycota</taxon>
        <taxon>Pezizomycotina</taxon>
        <taxon>Sordariomycetes</taxon>
        <taxon>Sordariomycetidae</taxon>
        <taxon>Diaporthales</taxon>
        <taxon>Cytosporaceae</taxon>
        <taxon>Cytospora</taxon>
    </lineage>
</organism>
<protein>
    <recommendedName>
        <fullName evidence="4">4Fe-4S ferredoxin-type domain-containing protein</fullName>
    </recommendedName>
</protein>
<evidence type="ECO:0008006" key="4">
    <source>
        <dbReference type="Google" id="ProtNLM"/>
    </source>
</evidence>
<dbReference type="OrthoDB" id="5229222at2759"/>